<evidence type="ECO:0000256" key="2">
    <source>
        <dbReference type="SAM" id="Phobius"/>
    </source>
</evidence>
<gene>
    <name evidence="4" type="ORF">CHM34_02980</name>
</gene>
<feature type="transmembrane region" description="Helical" evidence="2">
    <location>
        <begin position="43"/>
        <end position="62"/>
    </location>
</feature>
<organism evidence="4 5">
    <name type="scientific">Paludifilum halophilum</name>
    <dbReference type="NCBI Taxonomy" id="1642702"/>
    <lineage>
        <taxon>Bacteria</taxon>
        <taxon>Bacillati</taxon>
        <taxon>Bacillota</taxon>
        <taxon>Bacilli</taxon>
        <taxon>Bacillales</taxon>
        <taxon>Thermoactinomycetaceae</taxon>
        <taxon>Paludifilum</taxon>
    </lineage>
</organism>
<dbReference type="AlphaFoldDB" id="A0A235B925"/>
<keyword evidence="5" id="KW-1185">Reference proteome</keyword>
<evidence type="ECO:0000313" key="5">
    <source>
        <dbReference type="Proteomes" id="UP000215459"/>
    </source>
</evidence>
<evidence type="ECO:0000259" key="3">
    <source>
        <dbReference type="Pfam" id="PF13185"/>
    </source>
</evidence>
<name>A0A235B925_9BACL</name>
<keyword evidence="2" id="KW-1133">Transmembrane helix</keyword>
<feature type="domain" description="GAF" evidence="3">
    <location>
        <begin position="153"/>
        <end position="264"/>
    </location>
</feature>
<dbReference type="Gene3D" id="3.30.450.40">
    <property type="match status" value="1"/>
</dbReference>
<evidence type="ECO:0000256" key="1">
    <source>
        <dbReference type="SAM" id="MobiDB-lite"/>
    </source>
</evidence>
<dbReference type="SUPFAM" id="SSF55781">
    <property type="entry name" value="GAF domain-like"/>
    <property type="match status" value="1"/>
</dbReference>
<dbReference type="EMBL" id="NOWF01000002">
    <property type="protein sequence ID" value="OYD08776.1"/>
    <property type="molecule type" value="Genomic_DNA"/>
</dbReference>
<proteinExistence type="predicted"/>
<dbReference type="InterPro" id="IPR003018">
    <property type="entry name" value="GAF"/>
</dbReference>
<sequence length="308" mass="35415">MAKLWDSPVGKAFTGLSVIITLVTFFFPDLGKRIAQSVVTGNGWPLVVLMTFLLIGTVFSRYKVKKKVDRLLGKWTNEQKKVQETTQSTREKMDLQEHLWKQIFLLSCELSMNCRGFYNNLSPRDRSTSYRCIYEIVQEALRNEKSGDPRVQIFVEDENNTGLLKPHLSAFVGHRSRARDNRIEKSISTAAGYTYLTGETYFDSDTTREDSLCQRKPKANRPFYSMICVAIEVEEQILGVLSVTGDQKESYREVHRDFLEITANMLVPLLISDLQRKKSNGSESVPQNEKKRDEDTEVYVLERGFRAE</sequence>
<evidence type="ECO:0000313" key="4">
    <source>
        <dbReference type="EMBL" id="OYD08776.1"/>
    </source>
</evidence>
<comment type="caution">
    <text evidence="4">The sequence shown here is derived from an EMBL/GenBank/DDBJ whole genome shotgun (WGS) entry which is preliminary data.</text>
</comment>
<keyword evidence="2" id="KW-0812">Transmembrane</keyword>
<accession>A0A235B925</accession>
<feature type="region of interest" description="Disordered" evidence="1">
    <location>
        <begin position="277"/>
        <end position="296"/>
    </location>
</feature>
<feature type="transmembrane region" description="Helical" evidence="2">
    <location>
        <begin position="12"/>
        <end position="31"/>
    </location>
</feature>
<dbReference type="Proteomes" id="UP000215459">
    <property type="component" value="Unassembled WGS sequence"/>
</dbReference>
<protein>
    <recommendedName>
        <fullName evidence="3">GAF domain-containing protein</fullName>
    </recommendedName>
</protein>
<reference evidence="4 5" key="1">
    <citation type="submission" date="2017-07" db="EMBL/GenBank/DDBJ databases">
        <title>The genome sequence of Paludifilum halophilum highlights mechanisms for microbial adaptation to high salt environemnts.</title>
        <authorList>
            <person name="Belbahri L."/>
        </authorList>
    </citation>
    <scope>NUCLEOTIDE SEQUENCE [LARGE SCALE GENOMIC DNA]</scope>
    <source>
        <strain evidence="4 5">DSM 102817</strain>
    </source>
</reference>
<dbReference type="Pfam" id="PF13185">
    <property type="entry name" value="GAF_2"/>
    <property type="match status" value="1"/>
</dbReference>
<keyword evidence="2" id="KW-0472">Membrane</keyword>
<dbReference type="InterPro" id="IPR029016">
    <property type="entry name" value="GAF-like_dom_sf"/>
</dbReference>